<accession>A0A2Z6AWG1</accession>
<comment type="similarity">
    <text evidence="1">Belongs to the DDAH family.</text>
</comment>
<dbReference type="PANTHER" id="PTHR12737:SF9">
    <property type="entry name" value="DIMETHYLARGININASE"/>
    <property type="match status" value="1"/>
</dbReference>
<protein>
    <submittedName>
        <fullName evidence="4">Amidinotransferase</fullName>
    </submittedName>
</protein>
<dbReference type="KEGG" id="dfl:DFE_0797"/>
<dbReference type="SUPFAM" id="SSF55909">
    <property type="entry name" value="Pentein"/>
    <property type="match status" value="1"/>
</dbReference>
<keyword evidence="2" id="KW-0378">Hydrolase</keyword>
<evidence type="ECO:0000256" key="1">
    <source>
        <dbReference type="ARBA" id="ARBA00008532"/>
    </source>
</evidence>
<evidence type="ECO:0000256" key="2">
    <source>
        <dbReference type="ARBA" id="ARBA00022801"/>
    </source>
</evidence>
<feature type="active site" description="Proton donor" evidence="3">
    <location>
        <position position="161"/>
    </location>
</feature>
<feature type="active site" description="Nucleophile" evidence="3">
    <location>
        <position position="248"/>
    </location>
</feature>
<dbReference type="GO" id="GO:0045429">
    <property type="term" value="P:positive regulation of nitric oxide biosynthetic process"/>
    <property type="evidence" value="ECO:0007669"/>
    <property type="project" value="TreeGrafter"/>
</dbReference>
<dbReference type="RefSeq" id="WP_197723450.1">
    <property type="nucleotide sequence ID" value="NZ_AP017378.1"/>
</dbReference>
<sequence>MFTHAIVRIPCENFAQGLTTSGHLGAADYSLMLKQHEAYCDALRSLGLTVDVLEAQASYPDAHFVEDTAVVIDEIAVITNPGAPSRSGEQVSIEPALAKYKAVARIEAPGTMDGGDVLLVGKQFFVGQSERTNAEGFKQFARIVAEHGYQAVSVPVGEGLHFKSGVNHIGSNRLLVTPDFAQCEALEGYEIFVTPEGEEYAANALLINDTLITPAGFPGVRAVLDATGLDVIELDMSETRKMDGALTCLSLRFSA</sequence>
<dbReference type="GO" id="GO:0006525">
    <property type="term" value="P:arginine metabolic process"/>
    <property type="evidence" value="ECO:0007669"/>
    <property type="project" value="TreeGrafter"/>
</dbReference>
<gene>
    <name evidence="4" type="ORF">DFE_0797</name>
</gene>
<dbReference type="GO" id="GO:0016403">
    <property type="term" value="F:dimethylargininase activity"/>
    <property type="evidence" value="ECO:0007669"/>
    <property type="project" value="TreeGrafter"/>
</dbReference>
<dbReference type="Pfam" id="PF19420">
    <property type="entry name" value="DDAH_eukar"/>
    <property type="match status" value="1"/>
</dbReference>
<organism evidence="4 5">
    <name type="scientific">Desulfovibrio ferrophilus</name>
    <dbReference type="NCBI Taxonomy" id="241368"/>
    <lineage>
        <taxon>Bacteria</taxon>
        <taxon>Pseudomonadati</taxon>
        <taxon>Thermodesulfobacteriota</taxon>
        <taxon>Desulfovibrionia</taxon>
        <taxon>Desulfovibrionales</taxon>
        <taxon>Desulfovibrionaceae</taxon>
        <taxon>Desulfovibrio</taxon>
    </lineage>
</organism>
<dbReference type="GO" id="GO:0016597">
    <property type="term" value="F:amino acid binding"/>
    <property type="evidence" value="ECO:0007669"/>
    <property type="project" value="TreeGrafter"/>
</dbReference>
<keyword evidence="5" id="KW-1185">Reference proteome</keyword>
<name>A0A2Z6AWG1_9BACT</name>
<dbReference type="Gene3D" id="3.75.10.10">
    <property type="entry name" value="L-arginine/glycine Amidinotransferase, Chain A"/>
    <property type="match status" value="1"/>
</dbReference>
<dbReference type="PANTHER" id="PTHR12737">
    <property type="entry name" value="DIMETHYLARGININE DIMETHYLAMINOHYDROLASE"/>
    <property type="match status" value="1"/>
</dbReference>
<evidence type="ECO:0000313" key="5">
    <source>
        <dbReference type="Proteomes" id="UP000269883"/>
    </source>
</evidence>
<proteinExistence type="inferred from homology"/>
<dbReference type="GO" id="GO:0016740">
    <property type="term" value="F:transferase activity"/>
    <property type="evidence" value="ECO:0007669"/>
    <property type="project" value="UniProtKB-KW"/>
</dbReference>
<dbReference type="InterPro" id="IPR033199">
    <property type="entry name" value="DDAH-like"/>
</dbReference>
<evidence type="ECO:0000256" key="3">
    <source>
        <dbReference type="PIRSR" id="PIRSR633199-1"/>
    </source>
</evidence>
<reference evidence="4 5" key="1">
    <citation type="journal article" date="2018" name="Sci. Adv.">
        <title>Multi-heme cytochromes provide a pathway for survival in energy-limited environments.</title>
        <authorList>
            <person name="Deng X."/>
            <person name="Dohmae N."/>
            <person name="Nealson K.H."/>
            <person name="Hashimoto K."/>
            <person name="Okamoto A."/>
        </authorList>
    </citation>
    <scope>NUCLEOTIDE SEQUENCE [LARGE SCALE GENOMIC DNA]</scope>
    <source>
        <strain evidence="4 5">IS5</strain>
    </source>
</reference>
<dbReference type="Proteomes" id="UP000269883">
    <property type="component" value="Chromosome"/>
</dbReference>
<evidence type="ECO:0000313" key="4">
    <source>
        <dbReference type="EMBL" id="BBD07523.1"/>
    </source>
</evidence>
<dbReference type="EMBL" id="AP017378">
    <property type="protein sequence ID" value="BBD07523.1"/>
    <property type="molecule type" value="Genomic_DNA"/>
</dbReference>
<dbReference type="GO" id="GO:0000052">
    <property type="term" value="P:citrulline metabolic process"/>
    <property type="evidence" value="ECO:0007669"/>
    <property type="project" value="TreeGrafter"/>
</dbReference>
<dbReference type="AlphaFoldDB" id="A0A2Z6AWG1"/>
<keyword evidence="4" id="KW-0808">Transferase</keyword>